<accession>A0ABM4EPU2</accession>
<proteinExistence type="predicted"/>
<evidence type="ECO:0000313" key="2">
    <source>
        <dbReference type="RefSeq" id="XP_067154719.1"/>
    </source>
</evidence>
<dbReference type="Proteomes" id="UP001652627">
    <property type="component" value="Chromosome 6"/>
</dbReference>
<sequence>MVRFAHLPAGSDCDTSACIETFKSTDVTTQEGIPPCAIAIDLIPVFLLLAISLEESCNVESFEDQDDALTLPEDSAYISYCLVGKILLYVFPQSVKAHFKKLASDHGIKTSGMALVGITPEEYQSPEW</sequence>
<gene>
    <name evidence="2" type="primary">FTCDNL1</name>
</gene>
<dbReference type="RefSeq" id="XP_067154719.1">
    <property type="nucleotide sequence ID" value="XM_067298618.1"/>
</dbReference>
<organism evidence="1 2">
    <name type="scientific">Apteryx mantelli</name>
    <name type="common">North Island brown kiwi</name>
    <dbReference type="NCBI Taxonomy" id="2696672"/>
    <lineage>
        <taxon>Eukaryota</taxon>
        <taxon>Metazoa</taxon>
        <taxon>Chordata</taxon>
        <taxon>Craniata</taxon>
        <taxon>Vertebrata</taxon>
        <taxon>Euteleostomi</taxon>
        <taxon>Archelosauria</taxon>
        <taxon>Archosauria</taxon>
        <taxon>Dinosauria</taxon>
        <taxon>Saurischia</taxon>
        <taxon>Theropoda</taxon>
        <taxon>Coelurosauria</taxon>
        <taxon>Aves</taxon>
        <taxon>Palaeognathae</taxon>
        <taxon>Apterygiformes</taxon>
        <taxon>Apterygidae</taxon>
        <taxon>Apteryx</taxon>
    </lineage>
</organism>
<protein>
    <submittedName>
        <fullName evidence="2">Formiminotransferase N-terminal subdomain-containing protein</fullName>
    </submittedName>
</protein>
<reference evidence="2" key="1">
    <citation type="submission" date="2025-08" db="UniProtKB">
        <authorList>
            <consortium name="RefSeq"/>
        </authorList>
    </citation>
    <scope>IDENTIFICATION</scope>
    <source>
        <tissue evidence="2">Blood</tissue>
    </source>
</reference>
<dbReference type="GeneID" id="136992334"/>
<evidence type="ECO:0000313" key="1">
    <source>
        <dbReference type="Proteomes" id="UP001652627"/>
    </source>
</evidence>
<name>A0ABM4EPU2_9AVES</name>
<keyword evidence="1" id="KW-1185">Reference proteome</keyword>